<dbReference type="Proteomes" id="UP000789405">
    <property type="component" value="Unassembled WGS sequence"/>
</dbReference>
<name>A0A9N9KEF8_9GLOM</name>
<keyword evidence="1" id="KW-1133">Transmembrane helix</keyword>
<gene>
    <name evidence="3" type="ORF">DERYTH_LOCUS27769</name>
</gene>
<dbReference type="Gene3D" id="3.40.970.10">
    <property type="entry name" value="Ribonuclease H1, N-terminal domain"/>
    <property type="match status" value="2"/>
</dbReference>
<feature type="non-terminal residue" evidence="3">
    <location>
        <position position="1"/>
    </location>
</feature>
<dbReference type="InterPro" id="IPR037056">
    <property type="entry name" value="RNase_H1_N_sf"/>
</dbReference>
<evidence type="ECO:0000313" key="3">
    <source>
        <dbReference type="EMBL" id="CAG8824788.1"/>
    </source>
</evidence>
<evidence type="ECO:0000256" key="1">
    <source>
        <dbReference type="SAM" id="Phobius"/>
    </source>
</evidence>
<organism evidence="3 4">
    <name type="scientific">Dentiscutata erythropus</name>
    <dbReference type="NCBI Taxonomy" id="1348616"/>
    <lineage>
        <taxon>Eukaryota</taxon>
        <taxon>Fungi</taxon>
        <taxon>Fungi incertae sedis</taxon>
        <taxon>Mucoromycota</taxon>
        <taxon>Glomeromycotina</taxon>
        <taxon>Glomeromycetes</taxon>
        <taxon>Diversisporales</taxon>
        <taxon>Gigasporaceae</taxon>
        <taxon>Dentiscutata</taxon>
    </lineage>
</organism>
<feature type="non-terminal residue" evidence="3">
    <location>
        <position position="95"/>
    </location>
</feature>
<dbReference type="InterPro" id="IPR011320">
    <property type="entry name" value="RNase_H1_N"/>
</dbReference>
<dbReference type="EMBL" id="CAJVPY010065402">
    <property type="protein sequence ID" value="CAG8824788.1"/>
    <property type="molecule type" value="Genomic_DNA"/>
</dbReference>
<keyword evidence="1" id="KW-0812">Transmembrane</keyword>
<keyword evidence="1" id="KW-0472">Membrane</keyword>
<comment type="caution">
    <text evidence="3">The sequence shown here is derived from an EMBL/GenBank/DDBJ whole genome shotgun (WGS) entry which is preliminary data.</text>
</comment>
<keyword evidence="4" id="KW-1185">Reference proteome</keyword>
<protein>
    <submittedName>
        <fullName evidence="3">8155_t:CDS:1</fullName>
    </submittedName>
</protein>
<feature type="domain" description="Ribonuclease H1 N-terminal" evidence="2">
    <location>
        <begin position="1"/>
        <end position="27"/>
    </location>
</feature>
<accession>A0A9N9KEF8</accession>
<evidence type="ECO:0000259" key="2">
    <source>
        <dbReference type="Pfam" id="PF01693"/>
    </source>
</evidence>
<dbReference type="AlphaFoldDB" id="A0A9N9KEF8"/>
<reference evidence="3" key="1">
    <citation type="submission" date="2021-06" db="EMBL/GenBank/DDBJ databases">
        <authorList>
            <person name="Kallberg Y."/>
            <person name="Tangrot J."/>
            <person name="Rosling A."/>
        </authorList>
    </citation>
    <scope>NUCLEOTIDE SEQUENCE</scope>
    <source>
        <strain evidence="3">MA453B</strain>
    </source>
</reference>
<feature type="domain" description="Ribonuclease H1 N-terminal" evidence="2">
    <location>
        <begin position="37"/>
        <end position="52"/>
    </location>
</feature>
<dbReference type="Pfam" id="PF01693">
    <property type="entry name" value="Cauli_VI"/>
    <property type="match status" value="2"/>
</dbReference>
<sequence length="95" mass="11374">EECQDQINKYPNSKFKRFYTLEEAQDFISGIEKEQSYYAVRIGRKPGIYRTWLILPYAILHSLLLIYSCQIICYFTISLGFRGECQDQIRKYPYP</sequence>
<evidence type="ECO:0000313" key="4">
    <source>
        <dbReference type="Proteomes" id="UP000789405"/>
    </source>
</evidence>
<dbReference type="OrthoDB" id="128665at2759"/>
<feature type="transmembrane region" description="Helical" evidence="1">
    <location>
        <begin position="54"/>
        <end position="81"/>
    </location>
</feature>
<proteinExistence type="predicted"/>